<evidence type="ECO:0008006" key="4">
    <source>
        <dbReference type="Google" id="ProtNLM"/>
    </source>
</evidence>
<accession>A0A2P4UPX9</accession>
<gene>
    <name evidence="2" type="ORF">BTM25_14880</name>
</gene>
<keyword evidence="1" id="KW-0812">Transmembrane</keyword>
<dbReference type="EMBL" id="MTBP01000001">
    <property type="protein sequence ID" value="POM27079.1"/>
    <property type="molecule type" value="Genomic_DNA"/>
</dbReference>
<keyword evidence="1" id="KW-1133">Transmembrane helix</keyword>
<protein>
    <recommendedName>
        <fullName evidence="4">VWA domain-containing protein</fullName>
    </recommendedName>
</protein>
<dbReference type="AlphaFoldDB" id="A0A2P4UPX9"/>
<organism evidence="2 3">
    <name type="scientific">Actinomadura rubteroloni</name>
    <dbReference type="NCBI Taxonomy" id="1926885"/>
    <lineage>
        <taxon>Bacteria</taxon>
        <taxon>Bacillati</taxon>
        <taxon>Actinomycetota</taxon>
        <taxon>Actinomycetes</taxon>
        <taxon>Streptosporangiales</taxon>
        <taxon>Thermomonosporaceae</taxon>
        <taxon>Actinomadura</taxon>
    </lineage>
</organism>
<dbReference type="Gene3D" id="3.40.50.410">
    <property type="entry name" value="von Willebrand factor, type A domain"/>
    <property type="match status" value="1"/>
</dbReference>
<sequence length="366" mass="38562">MTARRWRVAAAVAVVVALVVGVAVFLVLRSVPDYRTAFLVDTSAPPPGGAFGPIADAVGSAAQNAADDDALSLRRFGGTCGNRHNTARLVGSGRGNGQKVGRAAHALTASGRSTLESGILAAIGDFSGRYPFRGHRLNRIVVVTSHGTDACTSDQAAVQKRIRAKAAKSGVDLDFRFVGYQVPAGEQEQMTRTAAASGAPRPHFATTRTDLVATLKKFTVPESPDAAPVSVPATAPLPDGRHTGYIRRIDATSGVITVDPFEQFTGPAAQQAAREDGTSWDSADAYRRNKDMKTVQLHVAPGAVIMLNQLVGNVIVPGNVRTPVRVPLTRLESLYAGGRDRIAQSTGYAITMSGGQVTRLDQIFHS</sequence>
<evidence type="ECO:0000313" key="3">
    <source>
        <dbReference type="Proteomes" id="UP000242367"/>
    </source>
</evidence>
<dbReference type="SUPFAM" id="SSF53300">
    <property type="entry name" value="vWA-like"/>
    <property type="match status" value="1"/>
</dbReference>
<proteinExistence type="predicted"/>
<dbReference type="Proteomes" id="UP000242367">
    <property type="component" value="Unassembled WGS sequence"/>
</dbReference>
<feature type="transmembrane region" description="Helical" evidence="1">
    <location>
        <begin position="6"/>
        <end position="28"/>
    </location>
</feature>
<evidence type="ECO:0000256" key="1">
    <source>
        <dbReference type="SAM" id="Phobius"/>
    </source>
</evidence>
<reference evidence="2 3" key="1">
    <citation type="journal article" date="2017" name="Chemistry">
        <title>Isolation, Biosynthesis and Chemical Modifications of Rubterolones A-F: Rare Tropolone Alkaloids from Actinomadura sp. 5-2.</title>
        <authorList>
            <person name="Guo H."/>
            <person name="Benndorf R."/>
            <person name="Leichnitz D."/>
            <person name="Klassen J.L."/>
            <person name="Vollmers J."/>
            <person name="Gorls H."/>
            <person name="Steinacker M."/>
            <person name="Weigel C."/>
            <person name="Dahse H.M."/>
            <person name="Kaster A.K."/>
            <person name="de Beer Z.W."/>
            <person name="Poulsen M."/>
            <person name="Beemelmanns C."/>
        </authorList>
    </citation>
    <scope>NUCLEOTIDE SEQUENCE [LARGE SCALE GENOMIC DNA]</scope>
    <source>
        <strain evidence="2 3">5-2</strain>
    </source>
</reference>
<keyword evidence="1" id="KW-0472">Membrane</keyword>
<name>A0A2P4UPX9_9ACTN</name>
<dbReference type="InterPro" id="IPR036465">
    <property type="entry name" value="vWFA_dom_sf"/>
</dbReference>
<evidence type="ECO:0000313" key="2">
    <source>
        <dbReference type="EMBL" id="POM27079.1"/>
    </source>
</evidence>
<comment type="caution">
    <text evidence="2">The sequence shown here is derived from an EMBL/GenBank/DDBJ whole genome shotgun (WGS) entry which is preliminary data.</text>
</comment>
<dbReference type="RefSeq" id="WP_103561947.1">
    <property type="nucleotide sequence ID" value="NZ_MTBP01000001.1"/>
</dbReference>
<keyword evidence="3" id="KW-1185">Reference proteome</keyword>